<sequence>MQVELPPLEINSRVSLKIGESIEYGTVIFCDVLPGNESLGYVVGVDMDNPIGNWDGRYNGIQLCSFASVESTLLLHINDVIPETVSQDRRPPKLAYTSRGGGEKSLFNHSKPKATVAEDPAKSLTDSSPGFGHSSPPLQPPLTNSVSTENRFHSLPFSLTKASTTNGTIGHSPLSLSVQSVIGDVNAAPNQESPSAAGPVGNSHGLEAGSLAEVKENPPFYGVIRWIGQPPGVNEVLAGLELLKGHAFDSFNWNKHRSIRCVT</sequence>
<evidence type="ECO:0000313" key="4">
    <source>
        <dbReference type="Proteomes" id="UP000233556"/>
    </source>
</evidence>
<keyword evidence="4" id="KW-1185">Reference proteome</keyword>
<reference evidence="4" key="2">
    <citation type="submission" date="2017-12" db="EMBL/GenBank/DDBJ databases">
        <title>Genome sequence of the Bar-tailed Godwit (Limosa lapponica baueri).</title>
        <authorList>
            <person name="Lima N.C.B."/>
            <person name="Parody-Merino A.M."/>
            <person name="Battley P.F."/>
            <person name="Fidler A.E."/>
            <person name="Prosdocimi F."/>
        </authorList>
    </citation>
    <scope>NUCLEOTIDE SEQUENCE [LARGE SCALE GENOMIC DNA]</scope>
</reference>
<dbReference type="Proteomes" id="UP000233556">
    <property type="component" value="Unassembled WGS sequence"/>
</dbReference>
<evidence type="ECO:0000313" key="3">
    <source>
        <dbReference type="EMBL" id="PKU29120.1"/>
    </source>
</evidence>
<dbReference type="GO" id="GO:0016787">
    <property type="term" value="F:hydrolase activity"/>
    <property type="evidence" value="ECO:0007669"/>
    <property type="project" value="UniProtKB-KW"/>
</dbReference>
<evidence type="ECO:0000259" key="2">
    <source>
        <dbReference type="SMART" id="SM01052"/>
    </source>
</evidence>
<keyword evidence="3" id="KW-0378">Hydrolase</keyword>
<evidence type="ECO:0000256" key="1">
    <source>
        <dbReference type="SAM" id="MobiDB-lite"/>
    </source>
</evidence>
<accession>A0A2I0T5Q3</accession>
<dbReference type="EMBL" id="KZ518063">
    <property type="protein sequence ID" value="PKU29120.1"/>
    <property type="molecule type" value="Genomic_DNA"/>
</dbReference>
<dbReference type="FunFam" id="2.30.30.190:FF:000004">
    <property type="entry name" value="Putative ubiquitin carboxyl-terminal hydrolase CYLD"/>
    <property type="match status" value="1"/>
</dbReference>
<dbReference type="OrthoDB" id="9332360at2759"/>
<dbReference type="SMART" id="SM01052">
    <property type="entry name" value="CAP_GLY"/>
    <property type="match status" value="1"/>
</dbReference>
<proteinExistence type="predicted"/>
<organism evidence="3 4">
    <name type="scientific">Limosa lapponica baueri</name>
    <dbReference type="NCBI Taxonomy" id="1758121"/>
    <lineage>
        <taxon>Eukaryota</taxon>
        <taxon>Metazoa</taxon>
        <taxon>Chordata</taxon>
        <taxon>Craniata</taxon>
        <taxon>Vertebrata</taxon>
        <taxon>Euteleostomi</taxon>
        <taxon>Archelosauria</taxon>
        <taxon>Archosauria</taxon>
        <taxon>Dinosauria</taxon>
        <taxon>Saurischia</taxon>
        <taxon>Theropoda</taxon>
        <taxon>Coelurosauria</taxon>
        <taxon>Aves</taxon>
        <taxon>Neognathae</taxon>
        <taxon>Neoaves</taxon>
        <taxon>Charadriiformes</taxon>
        <taxon>Scolopacidae</taxon>
        <taxon>Limosa</taxon>
    </lineage>
</organism>
<dbReference type="SUPFAM" id="SSF74924">
    <property type="entry name" value="Cap-Gly domain"/>
    <property type="match status" value="2"/>
</dbReference>
<dbReference type="InterPro" id="IPR000938">
    <property type="entry name" value="CAP-Gly_domain"/>
</dbReference>
<name>A0A2I0T5Q3_LIMLA</name>
<dbReference type="InterPro" id="IPR036859">
    <property type="entry name" value="CAP-Gly_dom_sf"/>
</dbReference>
<dbReference type="Gene3D" id="2.30.30.190">
    <property type="entry name" value="CAP Gly-rich-like domain"/>
    <property type="match status" value="2"/>
</dbReference>
<feature type="region of interest" description="Disordered" evidence="1">
    <location>
        <begin position="86"/>
        <end position="147"/>
    </location>
</feature>
<dbReference type="Pfam" id="PF16607">
    <property type="entry name" value="CYLD_phos_site"/>
    <property type="match status" value="2"/>
</dbReference>
<protein>
    <submittedName>
        <fullName evidence="3">Ubiquitin carboxyl-terminal hydrolase cyld</fullName>
    </submittedName>
</protein>
<dbReference type="AlphaFoldDB" id="A0A2I0T5Q3"/>
<reference evidence="4" key="1">
    <citation type="submission" date="2017-11" db="EMBL/GenBank/DDBJ databases">
        <authorList>
            <person name="Lima N.C."/>
            <person name="Parody-Merino A.M."/>
            <person name="Battley P.F."/>
            <person name="Fidler A.E."/>
            <person name="Prosdocimi F."/>
        </authorList>
    </citation>
    <scope>NUCLEOTIDE SEQUENCE [LARGE SCALE GENOMIC DNA]</scope>
</reference>
<gene>
    <name evidence="3" type="ORF">llap_20576</name>
</gene>
<feature type="domain" description="CAP-Gly" evidence="2">
    <location>
        <begin position="10"/>
        <end position="81"/>
    </location>
</feature>